<gene>
    <name evidence="10" type="primary">xerC</name>
    <name evidence="13" type="ORF">B0682_01470</name>
</gene>
<dbReference type="PANTHER" id="PTHR30349">
    <property type="entry name" value="PHAGE INTEGRASE-RELATED"/>
    <property type="match status" value="1"/>
</dbReference>
<dbReference type="InterPro" id="IPR011010">
    <property type="entry name" value="DNA_brk_join_enz"/>
</dbReference>
<accession>A0A1T0CJJ7</accession>
<dbReference type="Proteomes" id="UP000191094">
    <property type="component" value="Unassembled WGS sequence"/>
</dbReference>
<dbReference type="Gene3D" id="1.10.443.10">
    <property type="entry name" value="Intergrase catalytic core"/>
    <property type="match status" value="1"/>
</dbReference>
<dbReference type="GO" id="GO:0007059">
    <property type="term" value="P:chromosome segregation"/>
    <property type="evidence" value="ECO:0007669"/>
    <property type="project" value="UniProtKB-UniRule"/>
</dbReference>
<dbReference type="AlphaFoldDB" id="A0A1T0CJJ7"/>
<dbReference type="InterPro" id="IPR044068">
    <property type="entry name" value="CB"/>
</dbReference>
<dbReference type="STRING" id="90241.B0682_01470"/>
<evidence type="ECO:0000256" key="6">
    <source>
        <dbReference type="ARBA" id="ARBA00022908"/>
    </source>
</evidence>
<evidence type="ECO:0000256" key="9">
    <source>
        <dbReference type="ARBA" id="ARBA00023306"/>
    </source>
</evidence>
<comment type="subunit">
    <text evidence="10">Forms a cyclic heterotetrameric complex composed of two molecules of XerC and two molecules of XerD.</text>
</comment>
<keyword evidence="5 10" id="KW-0159">Chromosome partition</keyword>
<protein>
    <recommendedName>
        <fullName evidence="10">Tyrosine recombinase XerC</fullName>
    </recommendedName>
</protein>
<comment type="subcellular location">
    <subcellularLocation>
        <location evidence="1 10">Cytoplasm</location>
    </subcellularLocation>
</comment>
<sequence>MSRTVALHPREPKALFVDDEAVYLTEFRTAMLGRGLATRTRNAYVQDLMACETTHSKPLTQWQHDDVLICLSALAQQGKSPRTQARMLSSLRQFYLWLITADRREDNPCEQISPPKLGRELPDNLSETEVESLLLAPDVSTILGIRDKAMLELLYACGLRVSELMNLTLEQVNLNAGWLQIVGKGNKKRLLPMGEYATDALSHYLTHARSELLGHASRHKHKTNQCQAVFLTMQGGFMTRQNFWHSIKKYAQQAGIDKDISPHSLRHAFATHLLNHGVDLRSVQLLLGHSDLSTTQIYTHVATARLQKLHAKHHPRNNLILENNHDTDTHP</sequence>
<evidence type="ECO:0000256" key="2">
    <source>
        <dbReference type="ARBA" id="ARBA00010450"/>
    </source>
</evidence>
<dbReference type="NCBIfam" id="TIGR02225">
    <property type="entry name" value="recomb_XerD"/>
    <property type="match status" value="1"/>
</dbReference>
<evidence type="ECO:0000256" key="7">
    <source>
        <dbReference type="ARBA" id="ARBA00023125"/>
    </source>
</evidence>
<dbReference type="GO" id="GO:0005737">
    <property type="term" value="C:cytoplasm"/>
    <property type="evidence" value="ECO:0007669"/>
    <property type="project" value="UniProtKB-SubCell"/>
</dbReference>
<dbReference type="GO" id="GO:0003677">
    <property type="term" value="F:DNA binding"/>
    <property type="evidence" value="ECO:0007669"/>
    <property type="project" value="UniProtKB-UniRule"/>
</dbReference>
<dbReference type="CDD" id="cd00798">
    <property type="entry name" value="INT_XerDC_C"/>
    <property type="match status" value="1"/>
</dbReference>
<dbReference type="GO" id="GO:0006313">
    <property type="term" value="P:DNA transposition"/>
    <property type="evidence" value="ECO:0007669"/>
    <property type="project" value="UniProtKB-UniRule"/>
</dbReference>
<keyword evidence="6 10" id="KW-0229">DNA integration</keyword>
<dbReference type="InterPro" id="IPR011932">
    <property type="entry name" value="Recomb_XerD"/>
</dbReference>
<comment type="function">
    <text evidence="10">Site-specific tyrosine recombinase, which acts by catalyzing the cutting and rejoining of the recombining DNA molecules. The XerC-XerD complex is essential to convert dimers of the bacterial chromosome into monomers to permit their segregation at cell division. It also contributes to the segregational stability of plasmids.</text>
</comment>
<dbReference type="EMBL" id="MUYT01000002">
    <property type="protein sequence ID" value="OOS22494.1"/>
    <property type="molecule type" value="Genomic_DNA"/>
</dbReference>
<evidence type="ECO:0000313" key="14">
    <source>
        <dbReference type="Proteomes" id="UP000191094"/>
    </source>
</evidence>
<feature type="active site" evidence="10">
    <location>
        <position position="289"/>
    </location>
</feature>
<evidence type="ECO:0000256" key="8">
    <source>
        <dbReference type="ARBA" id="ARBA00023172"/>
    </source>
</evidence>
<dbReference type="InterPro" id="IPR010998">
    <property type="entry name" value="Integrase_recombinase_N"/>
</dbReference>
<dbReference type="GO" id="GO:0009037">
    <property type="term" value="F:tyrosine-based site-specific recombinase activity"/>
    <property type="evidence" value="ECO:0007669"/>
    <property type="project" value="UniProtKB-UniRule"/>
</dbReference>
<feature type="domain" description="Tyr recombinase" evidence="11">
    <location>
        <begin position="120"/>
        <end position="311"/>
    </location>
</feature>
<evidence type="ECO:0000256" key="1">
    <source>
        <dbReference type="ARBA" id="ARBA00004496"/>
    </source>
</evidence>
<feature type="active site" evidence="10">
    <location>
        <position position="263"/>
    </location>
</feature>
<dbReference type="InterPro" id="IPR023009">
    <property type="entry name" value="Tyrosine_recombinase_XerC/XerD"/>
</dbReference>
<name>A0A1T0CJJ7_9GAMM</name>
<proteinExistence type="inferred from homology"/>
<keyword evidence="4 10" id="KW-0132">Cell division</keyword>
<dbReference type="InterPro" id="IPR002104">
    <property type="entry name" value="Integrase_catalytic"/>
</dbReference>
<evidence type="ECO:0000259" key="11">
    <source>
        <dbReference type="PROSITE" id="PS51898"/>
    </source>
</evidence>
<dbReference type="InterPro" id="IPR050090">
    <property type="entry name" value="Tyrosine_recombinase_XerCD"/>
</dbReference>
<organism evidence="13 14">
    <name type="scientific">Lwoffella lincolnii</name>
    <dbReference type="NCBI Taxonomy" id="90241"/>
    <lineage>
        <taxon>Bacteria</taxon>
        <taxon>Pseudomonadati</taxon>
        <taxon>Pseudomonadota</taxon>
        <taxon>Gammaproteobacteria</taxon>
        <taxon>Moraxellales</taxon>
        <taxon>Moraxellaceae</taxon>
        <taxon>Lwoffella</taxon>
    </lineage>
</organism>
<dbReference type="PANTHER" id="PTHR30349:SF90">
    <property type="entry name" value="TYROSINE RECOMBINASE XERD"/>
    <property type="match status" value="1"/>
</dbReference>
<reference evidence="13 14" key="1">
    <citation type="submission" date="2017-02" db="EMBL/GenBank/DDBJ databases">
        <title>Draft genome sequence of Moraxella lincolnii CCUG 9405T type strain.</title>
        <authorList>
            <person name="Salva-Serra F."/>
            <person name="Engstrom-Jakobsson H."/>
            <person name="Thorell K."/>
            <person name="Jaen-Luchoro D."/>
            <person name="Gonzales-Siles L."/>
            <person name="Karlsson R."/>
            <person name="Yazdan S."/>
            <person name="Boulund F."/>
            <person name="Johnning A."/>
            <person name="Engstrand L."/>
            <person name="Kristiansson E."/>
            <person name="Moore E."/>
        </authorList>
    </citation>
    <scope>NUCLEOTIDE SEQUENCE [LARGE SCALE GENOMIC DNA]</scope>
    <source>
        <strain evidence="13 14">CCUG 9405</strain>
    </source>
</reference>
<evidence type="ECO:0000259" key="12">
    <source>
        <dbReference type="PROSITE" id="PS51900"/>
    </source>
</evidence>
<evidence type="ECO:0000313" key="13">
    <source>
        <dbReference type="EMBL" id="OOS22494.1"/>
    </source>
</evidence>
<keyword evidence="14" id="KW-1185">Reference proteome</keyword>
<dbReference type="OrthoDB" id="9801717at2"/>
<feature type="active site" evidence="10">
    <location>
        <position position="266"/>
    </location>
</feature>
<dbReference type="NCBIfam" id="NF001399">
    <property type="entry name" value="PRK00283.1"/>
    <property type="match status" value="1"/>
</dbReference>
<keyword evidence="3 10" id="KW-0963">Cytoplasm</keyword>
<keyword evidence="8 10" id="KW-0233">DNA recombination</keyword>
<dbReference type="PROSITE" id="PS51898">
    <property type="entry name" value="TYR_RECOMBINASE"/>
    <property type="match status" value="1"/>
</dbReference>
<keyword evidence="9 10" id="KW-0131">Cell cycle</keyword>
<dbReference type="Gene3D" id="1.10.150.130">
    <property type="match status" value="1"/>
</dbReference>
<feature type="active site" evidence="10">
    <location>
        <position position="184"/>
    </location>
</feature>
<feature type="domain" description="Core-binding (CB)" evidence="12">
    <location>
        <begin position="18"/>
        <end position="99"/>
    </location>
</feature>
<dbReference type="GO" id="GO:0051301">
    <property type="term" value="P:cell division"/>
    <property type="evidence" value="ECO:0007669"/>
    <property type="project" value="UniProtKB-KW"/>
</dbReference>
<comment type="similarity">
    <text evidence="2">Belongs to the 'phage' integrase family. XerD subfamily.</text>
</comment>
<keyword evidence="7 10" id="KW-0238">DNA-binding</keyword>
<comment type="similarity">
    <text evidence="10">Belongs to the 'phage' integrase family. XerC subfamily.</text>
</comment>
<dbReference type="RefSeq" id="WP_078306343.1">
    <property type="nucleotide sequence ID" value="NZ_MUYT01000002.1"/>
</dbReference>
<evidence type="ECO:0000256" key="3">
    <source>
        <dbReference type="ARBA" id="ARBA00022490"/>
    </source>
</evidence>
<dbReference type="Pfam" id="PF00589">
    <property type="entry name" value="Phage_integrase"/>
    <property type="match status" value="1"/>
</dbReference>
<feature type="active site" description="O-(3'-phospho-DNA)-tyrosine intermediate" evidence="10">
    <location>
        <position position="298"/>
    </location>
</feature>
<evidence type="ECO:0000256" key="5">
    <source>
        <dbReference type="ARBA" id="ARBA00022829"/>
    </source>
</evidence>
<dbReference type="PROSITE" id="PS51900">
    <property type="entry name" value="CB"/>
    <property type="match status" value="1"/>
</dbReference>
<evidence type="ECO:0000256" key="10">
    <source>
        <dbReference type="HAMAP-Rule" id="MF_01808"/>
    </source>
</evidence>
<dbReference type="InterPro" id="IPR004107">
    <property type="entry name" value="Integrase_SAM-like_N"/>
</dbReference>
<comment type="caution">
    <text evidence="13">The sequence shown here is derived from an EMBL/GenBank/DDBJ whole genome shotgun (WGS) entry which is preliminary data.</text>
</comment>
<dbReference type="HAMAP" id="MF_01808">
    <property type="entry name" value="Recomb_XerC_XerD"/>
    <property type="match status" value="1"/>
</dbReference>
<dbReference type="InterPro" id="IPR013762">
    <property type="entry name" value="Integrase-like_cat_sf"/>
</dbReference>
<feature type="active site" evidence="10">
    <location>
        <position position="160"/>
    </location>
</feature>
<dbReference type="SUPFAM" id="SSF56349">
    <property type="entry name" value="DNA breaking-rejoining enzymes"/>
    <property type="match status" value="1"/>
</dbReference>
<evidence type="ECO:0000256" key="4">
    <source>
        <dbReference type="ARBA" id="ARBA00022618"/>
    </source>
</evidence>
<dbReference type="Pfam" id="PF02899">
    <property type="entry name" value="Phage_int_SAM_1"/>
    <property type="match status" value="1"/>
</dbReference>